<dbReference type="GO" id="GO:0005886">
    <property type="term" value="C:plasma membrane"/>
    <property type="evidence" value="ECO:0007669"/>
    <property type="project" value="UniProtKB-SubCell"/>
</dbReference>
<keyword evidence="3 6" id="KW-0812">Transmembrane</keyword>
<feature type="transmembrane region" description="Helical" evidence="6">
    <location>
        <begin position="147"/>
        <end position="168"/>
    </location>
</feature>
<evidence type="ECO:0000256" key="1">
    <source>
        <dbReference type="ARBA" id="ARBA00004651"/>
    </source>
</evidence>
<protein>
    <recommendedName>
        <fullName evidence="7">CstA N-terminal domain-containing protein</fullName>
    </recommendedName>
</protein>
<gene>
    <name evidence="8" type="ORF">METZ01_LOCUS476946</name>
</gene>
<evidence type="ECO:0000259" key="7">
    <source>
        <dbReference type="Pfam" id="PF02554"/>
    </source>
</evidence>
<dbReference type="GO" id="GO:0009267">
    <property type="term" value="P:cellular response to starvation"/>
    <property type="evidence" value="ECO:0007669"/>
    <property type="project" value="InterPro"/>
</dbReference>
<evidence type="ECO:0000256" key="5">
    <source>
        <dbReference type="ARBA" id="ARBA00023136"/>
    </source>
</evidence>
<evidence type="ECO:0000256" key="6">
    <source>
        <dbReference type="SAM" id="Phobius"/>
    </source>
</evidence>
<dbReference type="AlphaFoldDB" id="A0A383BVY7"/>
<proteinExistence type="predicted"/>
<keyword evidence="2" id="KW-1003">Cell membrane</keyword>
<feature type="non-terminal residue" evidence="8">
    <location>
        <position position="1"/>
    </location>
</feature>
<sequence>VGSPKTFFINGLRRKFFHGKIGIFTPRGYRRRAPHRELSCKPARAIHSLSCQAAPESYPEGMEVLCIALLAGVGFIVAYHTYGRWLGSKIFALSAKAVCPSRKLEDGVDYVPTKKSIIFGHHFTSIAGTGPIVGPAIAIMWGWVPALLWVVFGSILIGAVHDFGALVVSLRNNGQTVGDVAGRLLNKRVRLLFLFTLFM</sequence>
<feature type="domain" description="CstA N-terminal" evidence="7">
    <location>
        <begin position="65"/>
        <end position="198"/>
    </location>
</feature>
<evidence type="ECO:0000256" key="2">
    <source>
        <dbReference type="ARBA" id="ARBA00022475"/>
    </source>
</evidence>
<evidence type="ECO:0000313" key="8">
    <source>
        <dbReference type="EMBL" id="SVE24092.1"/>
    </source>
</evidence>
<feature type="non-terminal residue" evidence="8">
    <location>
        <position position="199"/>
    </location>
</feature>
<dbReference type="PANTHER" id="PTHR30252:SF0">
    <property type="entry name" value="PEPTIDE TRANSPORTER CSTA"/>
    <property type="match status" value="1"/>
</dbReference>
<dbReference type="InterPro" id="IPR051605">
    <property type="entry name" value="CstA"/>
</dbReference>
<feature type="transmembrane region" description="Helical" evidence="6">
    <location>
        <begin position="123"/>
        <end position="141"/>
    </location>
</feature>
<name>A0A383BVY7_9ZZZZ</name>
<evidence type="ECO:0000256" key="3">
    <source>
        <dbReference type="ARBA" id="ARBA00022692"/>
    </source>
</evidence>
<dbReference type="InterPro" id="IPR003706">
    <property type="entry name" value="CstA_N"/>
</dbReference>
<dbReference type="PANTHER" id="PTHR30252">
    <property type="entry name" value="INNER MEMBRANE PEPTIDE TRANSPORTER"/>
    <property type="match status" value="1"/>
</dbReference>
<dbReference type="EMBL" id="UINC01203709">
    <property type="protein sequence ID" value="SVE24092.1"/>
    <property type="molecule type" value="Genomic_DNA"/>
</dbReference>
<reference evidence="8" key="1">
    <citation type="submission" date="2018-05" db="EMBL/GenBank/DDBJ databases">
        <authorList>
            <person name="Lanie J.A."/>
            <person name="Ng W.-L."/>
            <person name="Kazmierczak K.M."/>
            <person name="Andrzejewski T.M."/>
            <person name="Davidsen T.M."/>
            <person name="Wayne K.J."/>
            <person name="Tettelin H."/>
            <person name="Glass J.I."/>
            <person name="Rusch D."/>
            <person name="Podicherti R."/>
            <person name="Tsui H.-C.T."/>
            <person name="Winkler M.E."/>
        </authorList>
    </citation>
    <scope>NUCLEOTIDE SEQUENCE</scope>
</reference>
<feature type="transmembrane region" description="Helical" evidence="6">
    <location>
        <begin position="62"/>
        <end position="82"/>
    </location>
</feature>
<keyword evidence="5 6" id="KW-0472">Membrane</keyword>
<dbReference type="Pfam" id="PF02554">
    <property type="entry name" value="CstA"/>
    <property type="match status" value="1"/>
</dbReference>
<comment type="subcellular location">
    <subcellularLocation>
        <location evidence="1">Cell membrane</location>
        <topology evidence="1">Multi-pass membrane protein</topology>
    </subcellularLocation>
</comment>
<evidence type="ECO:0000256" key="4">
    <source>
        <dbReference type="ARBA" id="ARBA00022989"/>
    </source>
</evidence>
<accession>A0A383BVY7</accession>
<keyword evidence="4 6" id="KW-1133">Transmembrane helix</keyword>
<organism evidence="8">
    <name type="scientific">marine metagenome</name>
    <dbReference type="NCBI Taxonomy" id="408172"/>
    <lineage>
        <taxon>unclassified sequences</taxon>
        <taxon>metagenomes</taxon>
        <taxon>ecological metagenomes</taxon>
    </lineage>
</organism>